<sequence>MKQTLQFCLLLFVCLFLNPSCSKDEPVNNNPACNFLGKWIQHDNAGKPILDSDIEFLANGDYIGRNGNVVNKWVGPDCINISIQKNGVEIEKYFIVSLIDNVLKVIDNTIPVTYYKF</sequence>
<gene>
    <name evidence="2" type="ORF">IPO85_06600</name>
</gene>
<accession>A0A9D7S8L9</accession>
<proteinExistence type="predicted"/>
<dbReference type="Proteomes" id="UP000808349">
    <property type="component" value="Unassembled WGS sequence"/>
</dbReference>
<evidence type="ECO:0000313" key="3">
    <source>
        <dbReference type="Proteomes" id="UP000808349"/>
    </source>
</evidence>
<dbReference type="EMBL" id="JADKFW010000004">
    <property type="protein sequence ID" value="MBK9717170.1"/>
    <property type="molecule type" value="Genomic_DNA"/>
</dbReference>
<keyword evidence="1" id="KW-0732">Signal</keyword>
<dbReference type="AlphaFoldDB" id="A0A9D7S8L9"/>
<feature type="signal peptide" evidence="1">
    <location>
        <begin position="1"/>
        <end position="22"/>
    </location>
</feature>
<evidence type="ECO:0008006" key="4">
    <source>
        <dbReference type="Google" id="ProtNLM"/>
    </source>
</evidence>
<comment type="caution">
    <text evidence="2">The sequence shown here is derived from an EMBL/GenBank/DDBJ whole genome shotgun (WGS) entry which is preliminary data.</text>
</comment>
<evidence type="ECO:0000313" key="2">
    <source>
        <dbReference type="EMBL" id="MBK9717170.1"/>
    </source>
</evidence>
<name>A0A9D7S8L9_9BACT</name>
<evidence type="ECO:0000256" key="1">
    <source>
        <dbReference type="SAM" id="SignalP"/>
    </source>
</evidence>
<organism evidence="2 3">
    <name type="scientific">Candidatus Defluviibacterium haderslevense</name>
    <dbReference type="NCBI Taxonomy" id="2981993"/>
    <lineage>
        <taxon>Bacteria</taxon>
        <taxon>Pseudomonadati</taxon>
        <taxon>Bacteroidota</taxon>
        <taxon>Saprospiria</taxon>
        <taxon>Saprospirales</taxon>
        <taxon>Saprospiraceae</taxon>
        <taxon>Candidatus Defluviibacterium</taxon>
    </lineage>
</organism>
<reference evidence="2 3" key="1">
    <citation type="submission" date="2020-10" db="EMBL/GenBank/DDBJ databases">
        <title>Connecting structure to function with the recovery of over 1000 high-quality activated sludge metagenome-assembled genomes encoding full-length rRNA genes using long-read sequencing.</title>
        <authorList>
            <person name="Singleton C.M."/>
            <person name="Petriglieri F."/>
            <person name="Kristensen J.M."/>
            <person name="Kirkegaard R.H."/>
            <person name="Michaelsen T.Y."/>
            <person name="Andersen M.H."/>
            <person name="Karst S.M."/>
            <person name="Dueholm M.S."/>
            <person name="Nielsen P.H."/>
            <person name="Albertsen M."/>
        </authorList>
    </citation>
    <scope>NUCLEOTIDE SEQUENCE [LARGE SCALE GENOMIC DNA]</scope>
    <source>
        <strain evidence="2">Ribe_18-Q3-R11-54_BAT3C.373</strain>
    </source>
</reference>
<protein>
    <recommendedName>
        <fullName evidence="4">Lipocalin-like domain-containing protein</fullName>
    </recommendedName>
</protein>
<feature type="chain" id="PRO_5039623990" description="Lipocalin-like domain-containing protein" evidence="1">
    <location>
        <begin position="23"/>
        <end position="117"/>
    </location>
</feature>